<dbReference type="HAMAP" id="MF_00406">
    <property type="entry name" value="FabZ"/>
    <property type="match status" value="1"/>
</dbReference>
<organism evidence="12 13">
    <name type="scientific">Chlorogloeopsis fritschii PCC 6912</name>
    <dbReference type="NCBI Taxonomy" id="211165"/>
    <lineage>
        <taxon>Bacteria</taxon>
        <taxon>Bacillati</taxon>
        <taxon>Cyanobacteriota</taxon>
        <taxon>Cyanophyceae</taxon>
        <taxon>Nostocales</taxon>
        <taxon>Chlorogloeopsidaceae</taxon>
        <taxon>Chlorogloeopsis</taxon>
    </lineage>
</organism>
<dbReference type="RefSeq" id="WP_016872819.1">
    <property type="nucleotide sequence ID" value="NZ_AJLN01000081.1"/>
</dbReference>
<feature type="region of interest" description="Disordered" evidence="11">
    <location>
        <begin position="1"/>
        <end position="33"/>
    </location>
</feature>
<evidence type="ECO:0000256" key="6">
    <source>
        <dbReference type="ARBA" id="ARBA00022556"/>
    </source>
</evidence>
<dbReference type="FunFam" id="3.10.129.10:FF:000001">
    <property type="entry name" value="3-hydroxyacyl-[acyl-carrier-protein] dehydratase FabZ"/>
    <property type="match status" value="1"/>
</dbReference>
<dbReference type="GO" id="GO:0016020">
    <property type="term" value="C:membrane"/>
    <property type="evidence" value="ECO:0007669"/>
    <property type="project" value="GOC"/>
</dbReference>
<dbReference type="OrthoDB" id="9772788at2"/>
<dbReference type="Proteomes" id="UP000268857">
    <property type="component" value="Unassembled WGS sequence"/>
</dbReference>
<dbReference type="Gene3D" id="3.10.129.10">
    <property type="entry name" value="Hotdog Thioesterase"/>
    <property type="match status" value="1"/>
</dbReference>
<dbReference type="GO" id="GO:0009245">
    <property type="term" value="P:lipid A biosynthetic process"/>
    <property type="evidence" value="ECO:0007669"/>
    <property type="project" value="UniProtKB-UniRule"/>
</dbReference>
<dbReference type="GO" id="GO:0005737">
    <property type="term" value="C:cytoplasm"/>
    <property type="evidence" value="ECO:0007669"/>
    <property type="project" value="UniProtKB-SubCell"/>
</dbReference>
<dbReference type="PANTHER" id="PTHR30272">
    <property type="entry name" value="3-HYDROXYACYL-[ACYL-CARRIER-PROTEIN] DEHYDRATASE"/>
    <property type="match status" value="1"/>
</dbReference>
<gene>
    <name evidence="10 12" type="primary">fabZ</name>
    <name evidence="12" type="ORF">PCC6912_57940</name>
</gene>
<comment type="catalytic activity">
    <reaction evidence="1 10">
        <text>a (3R)-hydroxyacyl-[ACP] = a (2E)-enoyl-[ACP] + H2O</text>
        <dbReference type="Rhea" id="RHEA:13097"/>
        <dbReference type="Rhea" id="RHEA-COMP:9925"/>
        <dbReference type="Rhea" id="RHEA-COMP:9945"/>
        <dbReference type="ChEBI" id="CHEBI:15377"/>
        <dbReference type="ChEBI" id="CHEBI:78784"/>
        <dbReference type="ChEBI" id="CHEBI:78827"/>
        <dbReference type="EC" id="4.2.1.59"/>
    </reaction>
</comment>
<dbReference type="InterPro" id="IPR010084">
    <property type="entry name" value="FabZ"/>
</dbReference>
<comment type="similarity">
    <text evidence="3 10">Belongs to the thioester dehydratase family. FabZ subfamily.</text>
</comment>
<keyword evidence="8 10" id="KW-0456">Lyase</keyword>
<dbReference type="CDD" id="cd01288">
    <property type="entry name" value="FabZ"/>
    <property type="match status" value="1"/>
</dbReference>
<keyword evidence="4 10" id="KW-0963">Cytoplasm</keyword>
<evidence type="ECO:0000256" key="3">
    <source>
        <dbReference type="ARBA" id="ARBA00009174"/>
    </source>
</evidence>
<dbReference type="GO" id="GO:0019171">
    <property type="term" value="F:(3R)-hydroxyacyl-[acyl-carrier-protein] dehydratase activity"/>
    <property type="evidence" value="ECO:0007669"/>
    <property type="project" value="UniProtKB-EC"/>
</dbReference>
<evidence type="ECO:0000256" key="11">
    <source>
        <dbReference type="SAM" id="MobiDB-lite"/>
    </source>
</evidence>
<dbReference type="InterPro" id="IPR013114">
    <property type="entry name" value="FabA_FabZ"/>
</dbReference>
<comment type="function">
    <text evidence="9 10">Involved in unsaturated fatty acids biosynthesis. Catalyzes the dehydration of short chain beta-hydroxyacyl-ACPs and long chain saturated and unsaturated beta-hydroxyacyl-ACPs.</text>
</comment>
<dbReference type="PANTHER" id="PTHR30272:SF1">
    <property type="entry name" value="3-HYDROXYACYL-[ACYL-CARRIER-PROTEIN] DEHYDRATASE"/>
    <property type="match status" value="1"/>
</dbReference>
<evidence type="ECO:0000256" key="10">
    <source>
        <dbReference type="HAMAP-Rule" id="MF_00406"/>
    </source>
</evidence>
<comment type="caution">
    <text evidence="12">The sequence shown here is derived from an EMBL/GenBank/DDBJ whole genome shotgun (WGS) entry which is preliminary data.</text>
</comment>
<feature type="active site" evidence="10">
    <location>
        <position position="82"/>
    </location>
</feature>
<keyword evidence="6 10" id="KW-0441">Lipid A biosynthesis</keyword>
<sequence length="176" mass="19382">MSTVTEVNTTNLPTPAPTQEQSDHSATSKSETKTILSAEEIQKILPHRYPFALVDRIIDYTPGKRAVGIKNVTVNEPHFQGHFPGRPIMPGVLIVEAMAQVGGVVMTQVPELEGGLFLFAGIDKVRFRRQVVPGDQLVMTVELLWVKQRRFGKMQAKAEVDGQLAAEGELMFSLVS</sequence>
<dbReference type="AlphaFoldDB" id="A0A433MY99"/>
<dbReference type="NCBIfam" id="TIGR01750">
    <property type="entry name" value="fabZ"/>
    <property type="match status" value="1"/>
</dbReference>
<dbReference type="STRING" id="211165.GCA_000317285_02902"/>
<evidence type="ECO:0000256" key="2">
    <source>
        <dbReference type="ARBA" id="ARBA00004496"/>
    </source>
</evidence>
<dbReference type="SUPFAM" id="SSF54637">
    <property type="entry name" value="Thioesterase/thiol ester dehydrase-isomerase"/>
    <property type="match status" value="1"/>
</dbReference>
<evidence type="ECO:0000256" key="8">
    <source>
        <dbReference type="ARBA" id="ARBA00023239"/>
    </source>
</evidence>
<accession>A0A433MY99</accession>
<proteinExistence type="inferred from homology"/>
<dbReference type="NCBIfam" id="NF000582">
    <property type="entry name" value="PRK00006.1"/>
    <property type="match status" value="1"/>
</dbReference>
<dbReference type="EMBL" id="RSCJ01000037">
    <property type="protein sequence ID" value="RUR73269.1"/>
    <property type="molecule type" value="Genomic_DNA"/>
</dbReference>
<dbReference type="EC" id="4.2.1.59" evidence="10"/>
<name>A0A433MY99_CHLFR</name>
<evidence type="ECO:0000256" key="9">
    <source>
        <dbReference type="ARBA" id="ARBA00025049"/>
    </source>
</evidence>
<evidence type="ECO:0000256" key="4">
    <source>
        <dbReference type="ARBA" id="ARBA00022490"/>
    </source>
</evidence>
<evidence type="ECO:0000313" key="12">
    <source>
        <dbReference type="EMBL" id="RUR73269.1"/>
    </source>
</evidence>
<evidence type="ECO:0000256" key="7">
    <source>
        <dbReference type="ARBA" id="ARBA00023098"/>
    </source>
</evidence>
<evidence type="ECO:0000313" key="13">
    <source>
        <dbReference type="Proteomes" id="UP000268857"/>
    </source>
</evidence>
<comment type="subcellular location">
    <subcellularLocation>
        <location evidence="2 10">Cytoplasm</location>
    </subcellularLocation>
</comment>
<keyword evidence="13" id="KW-1185">Reference proteome</keyword>
<keyword evidence="5 10" id="KW-0444">Lipid biosynthesis</keyword>
<dbReference type="Pfam" id="PF07977">
    <property type="entry name" value="FabA"/>
    <property type="match status" value="1"/>
</dbReference>
<dbReference type="GO" id="GO:0006633">
    <property type="term" value="P:fatty acid biosynthetic process"/>
    <property type="evidence" value="ECO:0007669"/>
    <property type="project" value="UniProtKB-UniRule"/>
</dbReference>
<protein>
    <recommendedName>
        <fullName evidence="10">3-hydroxyacyl-[acyl-carrier-protein] dehydratase FabZ</fullName>
        <ecNumber evidence="10">4.2.1.59</ecNumber>
    </recommendedName>
    <alternativeName>
        <fullName evidence="10">(3R)-hydroxymyristoyl-[acyl-carrier-protein] dehydratase</fullName>
        <shortName evidence="10">(3R)-hydroxymyristoyl-ACP dehydrase</shortName>
    </alternativeName>
    <alternativeName>
        <fullName evidence="10">Beta-hydroxyacyl-ACP dehydratase</fullName>
    </alternativeName>
</protein>
<evidence type="ECO:0000256" key="5">
    <source>
        <dbReference type="ARBA" id="ARBA00022516"/>
    </source>
</evidence>
<dbReference type="InterPro" id="IPR029069">
    <property type="entry name" value="HotDog_dom_sf"/>
</dbReference>
<evidence type="ECO:0000256" key="1">
    <source>
        <dbReference type="ARBA" id="ARBA00001055"/>
    </source>
</evidence>
<reference evidence="12 13" key="1">
    <citation type="journal article" date="2019" name="Genome Biol. Evol.">
        <title>Day and night: Metabolic profiles and evolutionary relationships of six axenic non-marine cyanobacteria.</title>
        <authorList>
            <person name="Will S.E."/>
            <person name="Henke P."/>
            <person name="Boedeker C."/>
            <person name="Huang S."/>
            <person name="Brinkmann H."/>
            <person name="Rohde M."/>
            <person name="Jarek M."/>
            <person name="Friedl T."/>
            <person name="Seufert S."/>
            <person name="Schumacher M."/>
            <person name="Overmann J."/>
            <person name="Neumann-Schaal M."/>
            <person name="Petersen J."/>
        </authorList>
    </citation>
    <scope>NUCLEOTIDE SEQUENCE [LARGE SCALE GENOMIC DNA]</scope>
    <source>
        <strain evidence="12 13">PCC 6912</strain>
    </source>
</reference>
<keyword evidence="7 10" id="KW-0443">Lipid metabolism</keyword>